<comment type="cofactor">
    <cofactor evidence="1">
        <name>FAD</name>
        <dbReference type="ChEBI" id="CHEBI:57692"/>
    </cofactor>
</comment>
<accession>A0A0K3CHY0</accession>
<evidence type="ECO:0000313" key="9">
    <source>
        <dbReference type="Proteomes" id="UP000199069"/>
    </source>
</evidence>
<dbReference type="SUPFAM" id="SSF51905">
    <property type="entry name" value="FAD/NAD(P)-binding domain"/>
    <property type="match status" value="1"/>
</dbReference>
<dbReference type="Proteomes" id="UP000199069">
    <property type="component" value="Unassembled WGS sequence"/>
</dbReference>
<dbReference type="Gene3D" id="3.50.50.60">
    <property type="entry name" value="FAD/NAD(P)-binding domain"/>
    <property type="match status" value="1"/>
</dbReference>
<dbReference type="GO" id="GO:0045454">
    <property type="term" value="P:cell redox homeostasis"/>
    <property type="evidence" value="ECO:0007669"/>
    <property type="project" value="InterPro"/>
</dbReference>
<evidence type="ECO:0000256" key="1">
    <source>
        <dbReference type="ARBA" id="ARBA00001974"/>
    </source>
</evidence>
<gene>
    <name evidence="8" type="primary">FGENESH: predicted gene_7.351</name>
    <name evidence="8" type="ORF">BN2166_0039660</name>
</gene>
<dbReference type="GO" id="GO:0004362">
    <property type="term" value="F:glutathione-disulfide reductase (NADPH) activity"/>
    <property type="evidence" value="ECO:0007669"/>
    <property type="project" value="TreeGrafter"/>
</dbReference>
<feature type="domain" description="FAD/NAD(P)-binding" evidence="7">
    <location>
        <begin position="19"/>
        <end position="337"/>
    </location>
</feature>
<dbReference type="PRINTS" id="PR00368">
    <property type="entry name" value="FADPNR"/>
</dbReference>
<dbReference type="InterPro" id="IPR004099">
    <property type="entry name" value="Pyr_nucl-diS_OxRdtase_dimer"/>
</dbReference>
<dbReference type="Pfam" id="PF02852">
    <property type="entry name" value="Pyr_redox_dim"/>
    <property type="match status" value="1"/>
</dbReference>
<dbReference type="PANTHER" id="PTHR42737">
    <property type="entry name" value="GLUTATHIONE REDUCTASE"/>
    <property type="match status" value="1"/>
</dbReference>
<protein>
    <submittedName>
        <fullName evidence="8">FGENESH: predicted gene_7.351 protein</fullName>
    </submittedName>
</protein>
<dbReference type="STRING" id="5286.A0A0K3CHY0"/>
<evidence type="ECO:0000256" key="3">
    <source>
        <dbReference type="ARBA" id="ARBA00023002"/>
    </source>
</evidence>
<organism evidence="8 9">
    <name type="scientific">Rhodotorula toruloides</name>
    <name type="common">Yeast</name>
    <name type="synonym">Rhodosporidium toruloides</name>
    <dbReference type="NCBI Taxonomy" id="5286"/>
    <lineage>
        <taxon>Eukaryota</taxon>
        <taxon>Fungi</taxon>
        <taxon>Dikarya</taxon>
        <taxon>Basidiomycota</taxon>
        <taxon>Pucciniomycotina</taxon>
        <taxon>Microbotryomycetes</taxon>
        <taxon>Sporidiobolales</taxon>
        <taxon>Sporidiobolaceae</taxon>
        <taxon>Rhodotorula</taxon>
    </lineage>
</organism>
<dbReference type="PANTHER" id="PTHR42737:SF2">
    <property type="entry name" value="GLUTATHIONE REDUCTASE"/>
    <property type="match status" value="1"/>
</dbReference>
<sequence length="679" mass="74460">MAPVPFKSQAKETGGENHYDLIVIGGGSGGLGAARRAAQYGARVAIIEETWRLGGTEKMHQANAYGFTVPEGATKIDWSTIKRKRDAYIERLNGIYERNVEKDGVDYITGHAAFVDKKTIKVLPTYPESKAHGGSDVERQYTAERFVIAVGGTPTLPTDIPGYEYGFHSDGFFYLEELPKRAVVVGAGYIAVELAGIFHTLGAETHLVIRRDKVLKAFDPMLQDTLQQYMIKTGIHIHTNSHVTKVTTDVEKPDLYKPFPKVIHTDKGEEIGADVLLWAIGRHSLTDNIGAEKIGLKLEKNGDIPVDEYQATNVDNVFAIGDVGGKALLTPVAIAAGRRLSNRLYGGVKDDKLSYENIPTVVFSHPTIGTVGLTEPEAREKFGDENIKIYTSTFTALYFSMMDPEHKEPTAMKLVCAGKEEKVVGLHTIGQGSDEMLQGFALAVTMGAPTVLPLLCYVSLMLRDDLASNVDTSASLCSKTAQRTHPTMENTFDQPNPAFHFLTPEPFKDSLSFSPFHFAASLLSAPASPVDLSALFSTSTIAADAQVDVEATVVAEKGRDVFLDAKVKLAKLLDNVHDELMASKKRQEYQLNVARQKDARIAVKMVKLEIRLAKVLAKYRKLKHGRERLSSKRNAARIKICDHQAGLIDNMNMWTTCQDIAAGSGLFFPPYPVNALASF</sequence>
<dbReference type="GO" id="GO:0050660">
    <property type="term" value="F:flavin adenine dinucleotide binding"/>
    <property type="evidence" value="ECO:0007669"/>
    <property type="project" value="InterPro"/>
</dbReference>
<keyword evidence="3" id="KW-0560">Oxidoreductase</keyword>
<dbReference type="GO" id="GO:0005829">
    <property type="term" value="C:cytosol"/>
    <property type="evidence" value="ECO:0007669"/>
    <property type="project" value="TreeGrafter"/>
</dbReference>
<reference evidence="8 9" key="1">
    <citation type="submission" date="2015-07" db="EMBL/GenBank/DDBJ databases">
        <authorList>
            <person name="Cajimat M.N.B."/>
            <person name="Milazzo M.L."/>
            <person name="Fulhorst C.F."/>
        </authorList>
    </citation>
    <scope>NUCLEOTIDE SEQUENCE [LARGE SCALE GENOMIC DNA]</scope>
    <source>
        <strain evidence="8">Single colony</strain>
    </source>
</reference>
<dbReference type="AlphaFoldDB" id="A0A0K3CHY0"/>
<comment type="similarity">
    <text evidence="2">Belongs to the class-I pyridine nucleotide-disulfide oxidoreductase family.</text>
</comment>
<dbReference type="GO" id="GO:0006749">
    <property type="term" value="P:glutathione metabolic process"/>
    <property type="evidence" value="ECO:0007669"/>
    <property type="project" value="TreeGrafter"/>
</dbReference>
<evidence type="ECO:0000259" key="6">
    <source>
        <dbReference type="Pfam" id="PF02852"/>
    </source>
</evidence>
<evidence type="ECO:0000256" key="4">
    <source>
        <dbReference type="ARBA" id="ARBA00023157"/>
    </source>
</evidence>
<dbReference type="Pfam" id="PF07992">
    <property type="entry name" value="Pyr_redox_2"/>
    <property type="match status" value="1"/>
</dbReference>
<dbReference type="PRINTS" id="PR00411">
    <property type="entry name" value="PNDRDTASEI"/>
</dbReference>
<dbReference type="FunFam" id="3.50.50.60:FF:000235">
    <property type="entry name" value="Glutathione reductase"/>
    <property type="match status" value="1"/>
</dbReference>
<dbReference type="InterPro" id="IPR036188">
    <property type="entry name" value="FAD/NAD-bd_sf"/>
</dbReference>
<keyword evidence="5" id="KW-0676">Redox-active center</keyword>
<keyword evidence="4" id="KW-1015">Disulfide bond</keyword>
<dbReference type="OMA" id="VTMAPWG"/>
<evidence type="ECO:0000259" key="7">
    <source>
        <dbReference type="Pfam" id="PF07992"/>
    </source>
</evidence>
<evidence type="ECO:0000256" key="5">
    <source>
        <dbReference type="ARBA" id="ARBA00023284"/>
    </source>
</evidence>
<feature type="domain" description="Pyridine nucleotide-disulphide oxidoreductase dimerisation" evidence="6">
    <location>
        <begin position="358"/>
        <end position="449"/>
    </location>
</feature>
<evidence type="ECO:0000313" key="8">
    <source>
        <dbReference type="EMBL" id="CTR08105.1"/>
    </source>
</evidence>
<keyword evidence="9" id="KW-1185">Reference proteome</keyword>
<name>A0A0K3CHY0_RHOTO</name>
<dbReference type="EMBL" id="CWKI01000007">
    <property type="protein sequence ID" value="CTR08105.1"/>
    <property type="molecule type" value="Genomic_DNA"/>
</dbReference>
<evidence type="ECO:0000256" key="2">
    <source>
        <dbReference type="ARBA" id="ARBA00007532"/>
    </source>
</evidence>
<dbReference type="InterPro" id="IPR046952">
    <property type="entry name" value="GSHR/TRXR-like"/>
</dbReference>
<dbReference type="GO" id="GO:0034599">
    <property type="term" value="P:cellular response to oxidative stress"/>
    <property type="evidence" value="ECO:0007669"/>
    <property type="project" value="TreeGrafter"/>
</dbReference>
<proteinExistence type="inferred from homology"/>
<dbReference type="GO" id="GO:0005739">
    <property type="term" value="C:mitochondrion"/>
    <property type="evidence" value="ECO:0007669"/>
    <property type="project" value="TreeGrafter"/>
</dbReference>
<dbReference type="InterPro" id="IPR023753">
    <property type="entry name" value="FAD/NAD-binding_dom"/>
</dbReference>